<dbReference type="RefSeq" id="WP_004385764.1">
    <property type="nucleotide sequence ID" value="NZ_CABMLV010000001.1"/>
</dbReference>
<reference evidence="3 4" key="1">
    <citation type="submission" date="2017-04" db="EMBL/GenBank/DDBJ databases">
        <title>Cronobacter sakazakii, ST83 Lineage Isolates.</title>
        <authorList>
            <person name="Chase H."/>
            <person name="Tall B."/>
            <person name="Gopinath G."/>
            <person name="Lehner A."/>
        </authorList>
    </citation>
    <scope>NUCLEOTIDE SEQUENCE [LARGE SCALE GENOMIC DNA]</scope>
    <source>
        <strain evidence="3 4">MOD1_Comp15</strain>
    </source>
</reference>
<gene>
    <name evidence="3" type="ORF">B7T07_12925</name>
    <name evidence="1" type="ORF">FZI38_00015</name>
    <name evidence="2" type="ORF">HRR37_17190</name>
</gene>
<reference evidence="1 5" key="2">
    <citation type="submission" date="2019-09" db="EMBL/GenBank/DDBJ databases">
        <title>Prevalence, distribution, and phylogeny of type two toxin-antitoxin genes possessed by Cronobacter species where C. sakazakii homologs follow sequence type lineages.</title>
        <authorList>
            <person name="Finkelstein S."/>
            <person name="Negrete F."/>
            <person name="Jang H."/>
            <person name="Gopinath G.R."/>
            <person name="Tall B.D."/>
        </authorList>
    </citation>
    <scope>NUCLEOTIDE SEQUENCE [LARGE SCALE GENOMIC DNA]</scope>
    <source>
        <strain evidence="1 5">MOD1_Comp4</strain>
    </source>
</reference>
<evidence type="ECO:0000313" key="2">
    <source>
        <dbReference type="EMBL" id="NYV44055.1"/>
    </source>
</evidence>
<dbReference type="Pfam" id="PF23641">
    <property type="entry name" value="YmcF-like"/>
    <property type="match status" value="1"/>
</dbReference>
<evidence type="ECO:0000313" key="1">
    <source>
        <dbReference type="EMBL" id="KAB0882163.1"/>
    </source>
</evidence>
<evidence type="ECO:0000313" key="4">
    <source>
        <dbReference type="Proteomes" id="UP000244856"/>
    </source>
</evidence>
<accession>A0A2S9U963</accession>
<dbReference type="InterPro" id="IPR056946">
    <property type="entry name" value="YmcF-like"/>
</dbReference>
<dbReference type="EMBL" id="WAGF01000001">
    <property type="protein sequence ID" value="KAB0882163.1"/>
    <property type="molecule type" value="Genomic_DNA"/>
</dbReference>
<proteinExistence type="predicted"/>
<evidence type="ECO:0000313" key="3">
    <source>
        <dbReference type="EMBL" id="PUW04738.1"/>
    </source>
</evidence>
<dbReference type="Proteomes" id="UP000244856">
    <property type="component" value="Unassembled WGS sequence"/>
</dbReference>
<dbReference type="EMBL" id="JABTXY010000026">
    <property type="protein sequence ID" value="NYV44055.1"/>
    <property type="molecule type" value="Genomic_DNA"/>
</dbReference>
<comment type="caution">
    <text evidence="3">The sequence shown here is derived from an EMBL/GenBank/DDBJ whole genome shotgun (WGS) entry which is preliminary data.</text>
</comment>
<dbReference type="EMBL" id="NCTU01000005">
    <property type="protein sequence ID" value="PUW04738.1"/>
    <property type="molecule type" value="Genomic_DNA"/>
</dbReference>
<evidence type="ECO:0000313" key="5">
    <source>
        <dbReference type="Proteomes" id="UP000439917"/>
    </source>
</evidence>
<dbReference type="GeneID" id="56730947"/>
<dbReference type="Proteomes" id="UP000548673">
    <property type="component" value="Unassembled WGS sequence"/>
</dbReference>
<evidence type="ECO:0000313" key="6">
    <source>
        <dbReference type="Proteomes" id="UP000548673"/>
    </source>
</evidence>
<sequence>MWWRSKDNMIAAGLHFRCPACHGSQYRTSRFDVTDKNPHGAKCIFCKSAMLVGFAAAERYDSYAMMHSETNTHR</sequence>
<dbReference type="AlphaFoldDB" id="A0A2S9U963"/>
<dbReference type="OMA" id="MHSETNT"/>
<organism evidence="3 4">
    <name type="scientific">Cronobacter sakazakii</name>
    <name type="common">Enterobacter sakazakii</name>
    <dbReference type="NCBI Taxonomy" id="28141"/>
    <lineage>
        <taxon>Bacteria</taxon>
        <taxon>Pseudomonadati</taxon>
        <taxon>Pseudomonadota</taxon>
        <taxon>Gammaproteobacteria</taxon>
        <taxon>Enterobacterales</taxon>
        <taxon>Enterobacteriaceae</taxon>
        <taxon>Cronobacter</taxon>
    </lineage>
</organism>
<dbReference type="KEGG" id="csj:CSK29544_03475"/>
<dbReference type="Proteomes" id="UP000439917">
    <property type="component" value="Unassembled WGS sequence"/>
</dbReference>
<protein>
    <submittedName>
        <fullName evidence="3">Cold-shock protein</fullName>
    </submittedName>
</protein>
<name>A0A2S9U963_CROSK</name>
<dbReference type="STRING" id="28141.CSK29544_03475"/>
<reference evidence="2 6" key="3">
    <citation type="submission" date="2020-05" db="EMBL/GenBank/DDBJ databases">
        <title>The draft genome of Cronobacter sakazakii strain 145005.</title>
        <authorList>
            <person name="Yang J."/>
            <person name="Liu L."/>
            <person name="Feng Y."/>
            <person name="Zong Z."/>
        </authorList>
    </citation>
    <scope>NUCLEOTIDE SEQUENCE [LARGE SCALE GENOMIC DNA]</scope>
    <source>
        <strain evidence="2 6">145005</strain>
    </source>
</reference>